<dbReference type="OMA" id="KSCHRIA"/>
<dbReference type="PANTHER" id="PTHR23155">
    <property type="entry name" value="DISEASE RESISTANCE PROTEIN RP"/>
    <property type="match status" value="1"/>
</dbReference>
<reference evidence="12" key="1">
    <citation type="journal article" date="2014" name="Science">
        <title>Ancient hybridizations among the ancestral genomes of bread wheat.</title>
        <authorList>
            <consortium name="International Wheat Genome Sequencing Consortium,"/>
            <person name="Marcussen T."/>
            <person name="Sandve S.R."/>
            <person name="Heier L."/>
            <person name="Spannagl M."/>
            <person name="Pfeifer M."/>
            <person name="Jakobsen K.S."/>
            <person name="Wulff B.B."/>
            <person name="Steuernagel B."/>
            <person name="Mayer K.F."/>
            <person name="Olsen O.A."/>
        </authorList>
    </citation>
    <scope>NUCLEOTIDE SEQUENCE [LARGE SCALE GENOMIC DNA]</scope>
    <source>
        <strain evidence="12">cv. AL8/78</strain>
    </source>
</reference>
<accession>A0A453Q717</accession>
<dbReference type="OrthoDB" id="638336at2759"/>
<dbReference type="GO" id="GO:0002758">
    <property type="term" value="P:innate immune response-activating signaling pathway"/>
    <property type="evidence" value="ECO:0007669"/>
    <property type="project" value="UniProtKB-ARBA"/>
</dbReference>
<dbReference type="Gramene" id="AET6Gv21002400.1">
    <property type="protein sequence ID" value="AET6Gv21002400.1"/>
    <property type="gene ID" value="AET6Gv21002400"/>
</dbReference>
<feature type="domain" description="NB-ARC" evidence="7">
    <location>
        <begin position="185"/>
        <end position="346"/>
    </location>
</feature>
<dbReference type="GO" id="GO:0042742">
    <property type="term" value="P:defense response to bacterium"/>
    <property type="evidence" value="ECO:0007669"/>
    <property type="project" value="UniProtKB-ARBA"/>
</dbReference>
<dbReference type="SUPFAM" id="SSF52058">
    <property type="entry name" value="L domain-like"/>
    <property type="match status" value="1"/>
</dbReference>
<dbReference type="InterPro" id="IPR002182">
    <property type="entry name" value="NB-ARC"/>
</dbReference>
<dbReference type="Gramene" id="AET6Gv21002400.3">
    <property type="protein sequence ID" value="AET6Gv21002400.3"/>
    <property type="gene ID" value="AET6Gv21002400"/>
</dbReference>
<dbReference type="Gramene" id="AET6Gv21002400.2">
    <property type="protein sequence ID" value="AET6Gv21002400.2"/>
    <property type="gene ID" value="AET6Gv21002400"/>
</dbReference>
<dbReference type="InterPro" id="IPR055414">
    <property type="entry name" value="LRR_R13L4/SHOC2-like"/>
</dbReference>
<evidence type="ECO:0000259" key="9">
    <source>
        <dbReference type="Pfam" id="PF23559"/>
    </source>
</evidence>
<evidence type="ECO:0000256" key="1">
    <source>
        <dbReference type="ARBA" id="ARBA00008894"/>
    </source>
</evidence>
<protein>
    <recommendedName>
        <fullName evidence="13">Disease resistance protein RPM1</fullName>
    </recommendedName>
</protein>
<keyword evidence="12" id="KW-1185">Reference proteome</keyword>
<dbReference type="Pfam" id="PF18052">
    <property type="entry name" value="Rx_N"/>
    <property type="match status" value="1"/>
</dbReference>
<keyword evidence="6" id="KW-0175">Coiled coil</keyword>
<evidence type="ECO:0000256" key="4">
    <source>
        <dbReference type="ARBA" id="ARBA00022741"/>
    </source>
</evidence>
<evidence type="ECO:0000259" key="7">
    <source>
        <dbReference type="Pfam" id="PF00931"/>
    </source>
</evidence>
<reference evidence="12" key="2">
    <citation type="journal article" date="2017" name="Nat. Plants">
        <title>The Aegilops tauschii genome reveals multiple impacts of transposons.</title>
        <authorList>
            <person name="Zhao G."/>
            <person name="Zou C."/>
            <person name="Li K."/>
            <person name="Wang K."/>
            <person name="Li T."/>
            <person name="Gao L."/>
            <person name="Zhang X."/>
            <person name="Wang H."/>
            <person name="Yang Z."/>
            <person name="Liu X."/>
            <person name="Jiang W."/>
            <person name="Mao L."/>
            <person name="Kong X."/>
            <person name="Jiao Y."/>
            <person name="Jia J."/>
        </authorList>
    </citation>
    <scope>NUCLEOTIDE SEQUENCE [LARGE SCALE GENOMIC DNA]</scope>
    <source>
        <strain evidence="12">cv. AL8/78</strain>
    </source>
</reference>
<dbReference type="FunFam" id="3.40.50.300:FF:001091">
    <property type="entry name" value="Probable disease resistance protein At1g61300"/>
    <property type="match status" value="1"/>
</dbReference>
<dbReference type="RefSeq" id="XP_020189410.1">
    <property type="nucleotide sequence ID" value="XM_020333821.4"/>
</dbReference>
<dbReference type="Pfam" id="PF23598">
    <property type="entry name" value="LRR_14"/>
    <property type="match status" value="1"/>
</dbReference>
<organism evidence="11 12">
    <name type="scientific">Aegilops tauschii subsp. strangulata</name>
    <name type="common">Goatgrass</name>
    <dbReference type="NCBI Taxonomy" id="200361"/>
    <lineage>
        <taxon>Eukaryota</taxon>
        <taxon>Viridiplantae</taxon>
        <taxon>Streptophyta</taxon>
        <taxon>Embryophyta</taxon>
        <taxon>Tracheophyta</taxon>
        <taxon>Spermatophyta</taxon>
        <taxon>Magnoliopsida</taxon>
        <taxon>Liliopsida</taxon>
        <taxon>Poales</taxon>
        <taxon>Poaceae</taxon>
        <taxon>BOP clade</taxon>
        <taxon>Pooideae</taxon>
        <taxon>Triticodae</taxon>
        <taxon>Triticeae</taxon>
        <taxon>Triticinae</taxon>
        <taxon>Aegilops</taxon>
    </lineage>
</organism>
<dbReference type="Pfam" id="PF23559">
    <property type="entry name" value="WHD_DRP"/>
    <property type="match status" value="1"/>
</dbReference>
<dbReference type="InterPro" id="IPR032675">
    <property type="entry name" value="LRR_dom_sf"/>
</dbReference>
<dbReference type="SUPFAM" id="SSF52540">
    <property type="entry name" value="P-loop containing nucleoside triphosphate hydrolases"/>
    <property type="match status" value="1"/>
</dbReference>
<evidence type="ECO:0000259" key="8">
    <source>
        <dbReference type="Pfam" id="PF18052"/>
    </source>
</evidence>
<dbReference type="InterPro" id="IPR042197">
    <property type="entry name" value="Apaf_helical"/>
</dbReference>
<evidence type="ECO:0000256" key="5">
    <source>
        <dbReference type="ARBA" id="ARBA00022821"/>
    </source>
</evidence>
<keyword evidence="4" id="KW-0547">Nucleotide-binding</keyword>
<dbReference type="Pfam" id="PF00931">
    <property type="entry name" value="NB-ARC"/>
    <property type="match status" value="1"/>
</dbReference>
<feature type="domain" description="Disease resistance R13L4/SHOC-2-like LRR" evidence="10">
    <location>
        <begin position="555"/>
        <end position="907"/>
    </location>
</feature>
<dbReference type="Gene3D" id="1.10.8.430">
    <property type="entry name" value="Helical domain of apoptotic protease-activating factors"/>
    <property type="match status" value="1"/>
</dbReference>
<dbReference type="EnsemblPlants" id="AET6Gv21002400.2">
    <property type="protein sequence ID" value="AET6Gv21002400.2"/>
    <property type="gene ID" value="AET6Gv21002400"/>
</dbReference>
<sequence>MEAALVSAATGVLKPVLGKLAALLGDEYKRFKGVRKEIKFLMDELDAMHAFLLKMSEDEDPDLQDKVWAAAVRELSYDMEDTIDDFMQNVDDKDAKPDGFIEKIKHSLGKLGKMKTRHRIGSEIQDMKKLVIEVADRNARYRTGVTISNSKNSAVDPRALAMFEHASKLEGIDEPKAEIIKLLTEGVSTNEQPKLVSIVGSGGMGKTTLANQVYQDLKEKFECKAFISVPRNPDIMNILRTILAEVSQGCTNTEARSIQQLLSKINDCLANKRYFVVVDDIWDEDAWNVIKFAFPMSSFGSIIITTTRINDVAKSCCSSFNGAIYSIRPLNPVHSKELFHRRLFDSKEQFPSHLEKVSDEILKKCDGLPLVIIAISGLLANKERIEDLWNQVKDSIGHALERNPTVKGMMKILSLSYFDLPPHLKSCLLYMSIFLEDSIIERRCLIGRWLGEGFIHKEDRYTAYDVGKRCSNDLLNRGLIQPAETNDYGEVKSCRVHDTILDFIISKSMEENFVTLLGPPNLKIETQSKVVRRLCVQGVNKSNSTILTAELVLSHVRALNVFRSFGLIPSLEEFRHLCVLDLKDFYRLREDHLENIVRLFQLRYLNLQGTRISKLPEQIGRLGCLEVLDLRGTYLKELPASTVNLRKLMHLLVNHDVKFPDGIAKMQALETLEDVDASIQPFDFLCGLGQLKNLRNLQLGSYTNMVGEEHKKAIVSSLCKLGTKNLRSLIIRNDWGDLLHVESLCLPTLEDLFICYTAFPQVPTWVGSLRNLQRLRLAVEGLKQDDLCTLGALPTLLVLYLDGPTESNAKLRFSGEVGFRLLKIFIYGGCLEPVDLLFGTGSMPKLERLELKYIQIVEANSLGFGIENLPCLTSVKCIVVEGDDGIVEAVKTAMERGASTHPNHPSLLFERLR</sequence>
<keyword evidence="2" id="KW-0433">Leucine-rich repeat</keyword>
<feature type="domain" description="Disease resistance N-terminal" evidence="8">
    <location>
        <begin position="12"/>
        <end position="96"/>
    </location>
</feature>
<dbReference type="STRING" id="200361.A0A453Q717"/>
<keyword evidence="5" id="KW-0611">Plant defense</keyword>
<dbReference type="InterPro" id="IPR038005">
    <property type="entry name" value="RX-like_CC"/>
</dbReference>
<dbReference type="PRINTS" id="PR00364">
    <property type="entry name" value="DISEASERSIST"/>
</dbReference>
<dbReference type="InterPro" id="IPR044974">
    <property type="entry name" value="Disease_R_plants"/>
</dbReference>
<feature type="domain" description="Disease resistance protein winged helix" evidence="9">
    <location>
        <begin position="433"/>
        <end position="504"/>
    </location>
</feature>
<name>A0A453Q717_AEGTS</name>
<dbReference type="GO" id="GO:0043531">
    <property type="term" value="F:ADP binding"/>
    <property type="evidence" value="ECO:0007669"/>
    <property type="project" value="InterPro"/>
</dbReference>
<evidence type="ECO:0000256" key="2">
    <source>
        <dbReference type="ARBA" id="ARBA00022614"/>
    </source>
</evidence>
<dbReference type="AlphaFoldDB" id="A0A453Q717"/>
<dbReference type="InterPro" id="IPR041118">
    <property type="entry name" value="Rx_N"/>
</dbReference>
<dbReference type="GO" id="GO:0009626">
    <property type="term" value="P:plant-type hypersensitive response"/>
    <property type="evidence" value="ECO:0007669"/>
    <property type="project" value="UniProtKB-ARBA"/>
</dbReference>
<dbReference type="InterPro" id="IPR058922">
    <property type="entry name" value="WHD_DRP"/>
</dbReference>
<comment type="similarity">
    <text evidence="1">Belongs to the disease resistance NB-LRR family.</text>
</comment>
<evidence type="ECO:0000256" key="3">
    <source>
        <dbReference type="ARBA" id="ARBA00022737"/>
    </source>
</evidence>
<dbReference type="EnsemblPlants" id="AET6Gv21002400.3">
    <property type="protein sequence ID" value="AET6Gv21002400.3"/>
    <property type="gene ID" value="AET6Gv21002400"/>
</dbReference>
<dbReference type="EnsemblPlants" id="AET6Gv21002400.1">
    <property type="protein sequence ID" value="AET6Gv21002400.1"/>
    <property type="gene ID" value="AET6Gv21002400"/>
</dbReference>
<dbReference type="Gene3D" id="1.10.10.10">
    <property type="entry name" value="Winged helix-like DNA-binding domain superfamily/Winged helix DNA-binding domain"/>
    <property type="match status" value="1"/>
</dbReference>
<dbReference type="InterPro" id="IPR027417">
    <property type="entry name" value="P-loop_NTPase"/>
</dbReference>
<evidence type="ECO:0000313" key="11">
    <source>
        <dbReference type="EnsemblPlants" id="AET6Gv21002400.1"/>
    </source>
</evidence>
<dbReference type="PANTHER" id="PTHR23155:SF1107">
    <property type="entry name" value="OS08G0373000 PROTEIN"/>
    <property type="match status" value="1"/>
</dbReference>
<proteinExistence type="inferred from homology"/>
<evidence type="ECO:0000259" key="10">
    <source>
        <dbReference type="Pfam" id="PF23598"/>
    </source>
</evidence>
<reference evidence="11" key="3">
    <citation type="journal article" date="2017" name="Nature">
        <title>Genome sequence of the progenitor of the wheat D genome Aegilops tauschii.</title>
        <authorList>
            <person name="Luo M.C."/>
            <person name="Gu Y.Q."/>
            <person name="Puiu D."/>
            <person name="Wang H."/>
            <person name="Twardziok S.O."/>
            <person name="Deal K.R."/>
            <person name="Huo N."/>
            <person name="Zhu T."/>
            <person name="Wang L."/>
            <person name="Wang Y."/>
            <person name="McGuire P.E."/>
            <person name="Liu S."/>
            <person name="Long H."/>
            <person name="Ramasamy R.K."/>
            <person name="Rodriguez J.C."/>
            <person name="Van S.L."/>
            <person name="Yuan L."/>
            <person name="Wang Z."/>
            <person name="Xia Z."/>
            <person name="Xiao L."/>
            <person name="Anderson O.D."/>
            <person name="Ouyang S."/>
            <person name="Liang Y."/>
            <person name="Zimin A.V."/>
            <person name="Pertea G."/>
            <person name="Qi P."/>
            <person name="Bennetzen J.L."/>
            <person name="Dai X."/>
            <person name="Dawson M.W."/>
            <person name="Muller H.G."/>
            <person name="Kugler K."/>
            <person name="Rivarola-Duarte L."/>
            <person name="Spannagl M."/>
            <person name="Mayer K.F.X."/>
            <person name="Lu F.H."/>
            <person name="Bevan M.W."/>
            <person name="Leroy P."/>
            <person name="Li P."/>
            <person name="You F.M."/>
            <person name="Sun Q."/>
            <person name="Liu Z."/>
            <person name="Lyons E."/>
            <person name="Wicker T."/>
            <person name="Salzberg S.L."/>
            <person name="Devos K.M."/>
            <person name="Dvorak J."/>
        </authorList>
    </citation>
    <scope>NUCLEOTIDE SEQUENCE [LARGE SCALE GENOMIC DNA]</scope>
    <source>
        <strain evidence="11">cv. AL8/78</strain>
    </source>
</reference>
<dbReference type="InterPro" id="IPR036388">
    <property type="entry name" value="WH-like_DNA-bd_sf"/>
</dbReference>
<evidence type="ECO:0000313" key="12">
    <source>
        <dbReference type="Proteomes" id="UP000015105"/>
    </source>
</evidence>
<evidence type="ECO:0000256" key="6">
    <source>
        <dbReference type="ARBA" id="ARBA00023054"/>
    </source>
</evidence>
<dbReference type="GeneID" id="109775067"/>
<dbReference type="Gene3D" id="1.20.5.4130">
    <property type="match status" value="1"/>
</dbReference>
<dbReference type="Gene3D" id="3.80.10.10">
    <property type="entry name" value="Ribonuclease Inhibitor"/>
    <property type="match status" value="1"/>
</dbReference>
<reference evidence="11" key="4">
    <citation type="submission" date="2019-03" db="UniProtKB">
        <authorList>
            <consortium name="EnsemblPlants"/>
        </authorList>
    </citation>
    <scope>IDENTIFICATION</scope>
</reference>
<dbReference type="EnsemblPlants" id="AET6Gv21002400.7">
    <property type="protein sequence ID" value="AET6Gv21002400.7"/>
    <property type="gene ID" value="AET6Gv21002400"/>
</dbReference>
<dbReference type="CDD" id="cd14798">
    <property type="entry name" value="RX-CC_like"/>
    <property type="match status" value="1"/>
</dbReference>
<dbReference type="Gene3D" id="3.40.50.300">
    <property type="entry name" value="P-loop containing nucleotide triphosphate hydrolases"/>
    <property type="match status" value="1"/>
</dbReference>
<dbReference type="Proteomes" id="UP000015105">
    <property type="component" value="Chromosome 6D"/>
</dbReference>
<dbReference type="Gramene" id="AET6Gv21002400.7">
    <property type="protein sequence ID" value="AET6Gv21002400.7"/>
    <property type="gene ID" value="AET6Gv21002400"/>
</dbReference>
<evidence type="ECO:0008006" key="13">
    <source>
        <dbReference type="Google" id="ProtNLM"/>
    </source>
</evidence>
<dbReference type="KEGG" id="ats:109775067"/>
<keyword evidence="3" id="KW-0677">Repeat</keyword>
<dbReference type="FunFam" id="1.10.10.10:FF:000322">
    <property type="entry name" value="Probable disease resistance protein At1g63360"/>
    <property type="match status" value="1"/>
</dbReference>
<reference evidence="11" key="5">
    <citation type="journal article" date="2021" name="G3 (Bethesda)">
        <title>Aegilops tauschii genome assembly Aet v5.0 features greater sequence contiguity and improved annotation.</title>
        <authorList>
            <person name="Wang L."/>
            <person name="Zhu T."/>
            <person name="Rodriguez J.C."/>
            <person name="Deal K.R."/>
            <person name="Dubcovsky J."/>
            <person name="McGuire P.E."/>
            <person name="Lux T."/>
            <person name="Spannagl M."/>
            <person name="Mayer K.F.X."/>
            <person name="Baldrich P."/>
            <person name="Meyers B.C."/>
            <person name="Huo N."/>
            <person name="Gu Y.Q."/>
            <person name="Zhou H."/>
            <person name="Devos K.M."/>
            <person name="Bennetzen J.L."/>
            <person name="Unver T."/>
            <person name="Budak H."/>
            <person name="Gulick P.J."/>
            <person name="Galiba G."/>
            <person name="Kalapos B."/>
            <person name="Nelson D.R."/>
            <person name="Li P."/>
            <person name="You F.M."/>
            <person name="Luo M.C."/>
            <person name="Dvorak J."/>
        </authorList>
    </citation>
    <scope>NUCLEOTIDE SEQUENCE [LARGE SCALE GENOMIC DNA]</scope>
    <source>
        <strain evidence="11">cv. AL8/78</strain>
    </source>
</reference>